<organism evidence="2 3">
    <name type="scientific">Nocardioides abyssi</name>
    <dbReference type="NCBI Taxonomy" id="3058370"/>
    <lineage>
        <taxon>Bacteria</taxon>
        <taxon>Bacillati</taxon>
        <taxon>Actinomycetota</taxon>
        <taxon>Actinomycetes</taxon>
        <taxon>Propionibacteriales</taxon>
        <taxon>Nocardioidaceae</taxon>
        <taxon>Nocardioides</taxon>
    </lineage>
</organism>
<reference evidence="2" key="1">
    <citation type="submission" date="2023-06" db="EMBL/GenBank/DDBJ databases">
        <title>Draft genome sequence of Nocardioides sp. SOB72.</title>
        <authorList>
            <person name="Zhang G."/>
        </authorList>
    </citation>
    <scope>NUCLEOTIDE SEQUENCE</scope>
    <source>
        <strain evidence="2">SOB72</strain>
    </source>
</reference>
<evidence type="ECO:0000313" key="3">
    <source>
        <dbReference type="Proteomes" id="UP001168537"/>
    </source>
</evidence>
<keyword evidence="1" id="KW-1133">Transmembrane helix</keyword>
<evidence type="ECO:0000256" key="1">
    <source>
        <dbReference type="SAM" id="Phobius"/>
    </source>
</evidence>
<keyword evidence="3" id="KW-1185">Reference proteome</keyword>
<dbReference type="Proteomes" id="UP001168537">
    <property type="component" value="Unassembled WGS sequence"/>
</dbReference>
<protein>
    <submittedName>
        <fullName evidence="2">DUF6328 family protein</fullName>
    </submittedName>
</protein>
<proteinExistence type="predicted"/>
<evidence type="ECO:0000313" key="2">
    <source>
        <dbReference type="EMBL" id="MDN4162411.1"/>
    </source>
</evidence>
<feature type="transmembrane region" description="Helical" evidence="1">
    <location>
        <begin position="128"/>
        <end position="149"/>
    </location>
</feature>
<feature type="transmembrane region" description="Helical" evidence="1">
    <location>
        <begin position="61"/>
        <end position="82"/>
    </location>
</feature>
<dbReference type="EMBL" id="JAUHJR010000005">
    <property type="protein sequence ID" value="MDN4162411.1"/>
    <property type="molecule type" value="Genomic_DNA"/>
</dbReference>
<accession>A0ABT8EX10</accession>
<sequence>MDRSDRGRDETREERLDRKWADLLQELRVMQTGTQLLAGFLLTLPFQETFWERLDRYQHGVYLALVVVALVTTLLVTTPIAVHRRITGQHVKERLVTSGQRTMQGVLACIGLMVGLLSFFIFDVVAGPWAGVAAAVVLSALAAVLLAVVPRRLADGAGR</sequence>
<keyword evidence="1" id="KW-0812">Transmembrane</keyword>
<comment type="caution">
    <text evidence="2">The sequence shown here is derived from an EMBL/GenBank/DDBJ whole genome shotgun (WGS) entry which is preliminary data.</text>
</comment>
<keyword evidence="1" id="KW-0472">Membrane</keyword>
<feature type="transmembrane region" description="Helical" evidence="1">
    <location>
        <begin position="103"/>
        <end position="122"/>
    </location>
</feature>
<dbReference type="InterPro" id="IPR046291">
    <property type="entry name" value="DUF6328"/>
</dbReference>
<name>A0ABT8EX10_9ACTN</name>
<dbReference type="Pfam" id="PF19853">
    <property type="entry name" value="DUF6328"/>
    <property type="match status" value="1"/>
</dbReference>
<gene>
    <name evidence="2" type="ORF">QWY29_13675</name>
</gene>
<dbReference type="RefSeq" id="WP_300961577.1">
    <property type="nucleotide sequence ID" value="NZ_JAUHJR010000005.1"/>
</dbReference>